<keyword evidence="3" id="KW-1185">Reference proteome</keyword>
<reference evidence="2 3" key="1">
    <citation type="submission" date="2021-03" db="EMBL/GenBank/DDBJ databases">
        <title>Sequencing the genomes of 1000 actinobacteria strains.</title>
        <authorList>
            <person name="Klenk H.-P."/>
        </authorList>
    </citation>
    <scope>NUCLEOTIDE SEQUENCE [LARGE SCALE GENOMIC DNA]</scope>
    <source>
        <strain evidence="2 3">DSM 44580</strain>
    </source>
</reference>
<feature type="domain" description="N-acetyltransferase" evidence="1">
    <location>
        <begin position="17"/>
        <end position="169"/>
    </location>
</feature>
<protein>
    <submittedName>
        <fullName evidence="2">RimJ/RimL family protein N-acetyltransferase</fullName>
    </submittedName>
</protein>
<dbReference type="Gene3D" id="3.40.630.30">
    <property type="match status" value="1"/>
</dbReference>
<dbReference type="InterPro" id="IPR051531">
    <property type="entry name" value="N-acetyltransferase"/>
</dbReference>
<gene>
    <name evidence="2" type="ORF">JOF53_003800</name>
</gene>
<dbReference type="InterPro" id="IPR016181">
    <property type="entry name" value="Acyl_CoA_acyltransferase"/>
</dbReference>
<dbReference type="Proteomes" id="UP001519363">
    <property type="component" value="Unassembled WGS sequence"/>
</dbReference>
<sequence>MTPDPYAGPLRLSGHGVILREWTDADLPVMTELFDDPEVAAYTNVPAPFVAEEYLATIRRVRAEDNRLHLAVTTDGETPLGLGFFAPARREIGYIVGRAHRGRGLAARTTRLLTDWGHTVAGIAELKLCIVTENLPSQGVAKAAGYTLSPEEPKRLEADGRVLHLATWTHTA</sequence>
<dbReference type="PANTHER" id="PTHR43792">
    <property type="entry name" value="GNAT FAMILY, PUTATIVE (AFU_ORTHOLOGUE AFUA_3G00765)-RELATED-RELATED"/>
    <property type="match status" value="1"/>
</dbReference>
<accession>A0ABS5AEA3</accession>
<dbReference type="RefSeq" id="WP_086789944.1">
    <property type="nucleotide sequence ID" value="NZ_JAGIOO010000001.1"/>
</dbReference>
<dbReference type="PROSITE" id="PS51186">
    <property type="entry name" value="GNAT"/>
    <property type="match status" value="1"/>
</dbReference>
<proteinExistence type="predicted"/>
<evidence type="ECO:0000259" key="1">
    <source>
        <dbReference type="PROSITE" id="PS51186"/>
    </source>
</evidence>
<name>A0ABS5AEA3_9PSEU</name>
<comment type="caution">
    <text evidence="2">The sequence shown here is derived from an EMBL/GenBank/DDBJ whole genome shotgun (WGS) entry which is preliminary data.</text>
</comment>
<organism evidence="2 3">
    <name type="scientific">Crossiella equi</name>
    <dbReference type="NCBI Taxonomy" id="130796"/>
    <lineage>
        <taxon>Bacteria</taxon>
        <taxon>Bacillati</taxon>
        <taxon>Actinomycetota</taxon>
        <taxon>Actinomycetes</taxon>
        <taxon>Pseudonocardiales</taxon>
        <taxon>Pseudonocardiaceae</taxon>
        <taxon>Crossiella</taxon>
    </lineage>
</organism>
<dbReference type="Pfam" id="PF13302">
    <property type="entry name" value="Acetyltransf_3"/>
    <property type="match status" value="1"/>
</dbReference>
<evidence type="ECO:0000313" key="2">
    <source>
        <dbReference type="EMBL" id="MBP2474928.1"/>
    </source>
</evidence>
<dbReference type="EMBL" id="JAGIOO010000001">
    <property type="protein sequence ID" value="MBP2474928.1"/>
    <property type="molecule type" value="Genomic_DNA"/>
</dbReference>
<dbReference type="InterPro" id="IPR000182">
    <property type="entry name" value="GNAT_dom"/>
</dbReference>
<evidence type="ECO:0000313" key="3">
    <source>
        <dbReference type="Proteomes" id="UP001519363"/>
    </source>
</evidence>
<dbReference type="SUPFAM" id="SSF55729">
    <property type="entry name" value="Acyl-CoA N-acyltransferases (Nat)"/>
    <property type="match status" value="1"/>
</dbReference>